<dbReference type="RefSeq" id="WP_134491079.1">
    <property type="nucleotide sequence ID" value="NZ_CP139089.1"/>
</dbReference>
<keyword evidence="1" id="KW-0812">Transmembrane</keyword>
<keyword evidence="1" id="KW-1133">Transmembrane helix</keyword>
<evidence type="ECO:0000259" key="2">
    <source>
        <dbReference type="Pfam" id="PF06742"/>
    </source>
</evidence>
<dbReference type="InterPro" id="IPR037049">
    <property type="entry name" value="DUF1214_C_sf"/>
</dbReference>
<dbReference type="Proteomes" id="UP000294360">
    <property type="component" value="Chromosome"/>
</dbReference>
<evidence type="ECO:0000313" key="4">
    <source>
        <dbReference type="Proteomes" id="UP000294360"/>
    </source>
</evidence>
<dbReference type="Pfam" id="PF06742">
    <property type="entry name" value="DUF1214"/>
    <property type="match status" value="1"/>
</dbReference>
<feature type="transmembrane region" description="Helical" evidence="1">
    <location>
        <begin position="21"/>
        <end position="40"/>
    </location>
</feature>
<dbReference type="OrthoDB" id="7837485at2"/>
<protein>
    <recommendedName>
        <fullName evidence="2">DUF1214 domain-containing protein</fullName>
    </recommendedName>
</protein>
<dbReference type="SUPFAM" id="SSF160935">
    <property type="entry name" value="VPA0735-like"/>
    <property type="match status" value="1"/>
</dbReference>
<gene>
    <name evidence="3" type="ORF">MTUNDRAET4_3476</name>
</gene>
<feature type="domain" description="DUF1214" evidence="2">
    <location>
        <begin position="85"/>
        <end position="184"/>
    </location>
</feature>
<dbReference type="Gene3D" id="2.60.120.600">
    <property type="entry name" value="Domain of unknown function DUF1214, C-terminal domain"/>
    <property type="match status" value="1"/>
</dbReference>
<dbReference type="PANTHER" id="PTHR36509:SF2">
    <property type="entry name" value="BLL3101 PROTEIN"/>
    <property type="match status" value="1"/>
</dbReference>
<reference evidence="3 4" key="1">
    <citation type="submission" date="2019-03" db="EMBL/GenBank/DDBJ databases">
        <authorList>
            <person name="Kox A.R. M."/>
        </authorList>
    </citation>
    <scope>NUCLEOTIDE SEQUENCE [LARGE SCALE GENOMIC DNA]</scope>
    <source>
        <strain evidence="3">MTUNDRAET4 annotated genome</strain>
    </source>
</reference>
<accession>A0A4U8Z4J1</accession>
<name>A0A4U8Z4J1_METTU</name>
<dbReference type="InterPro" id="IPR012038">
    <property type="entry name" value="UCP009471"/>
</dbReference>
<sequence>MLYRDPSRHRLRDRAALLGKFLLVAVAGGVIGLCVTFAALRNGFGFGAVEAGPWTAWPRNGAGNIDPYSRATLALSGEIPLGASEGISFVALDDSAGNRFDASCDYTVSGQTPQARYWTLTVMTPKGRLIANPAERNGFTSSEILRSADGGFAITLSHNARPGNWLALGSDRSFILVLRLYETEFSAATLAFDASSLPTIVRGACR</sequence>
<dbReference type="EMBL" id="LR536450">
    <property type="protein sequence ID" value="VFU10363.1"/>
    <property type="molecule type" value="Genomic_DNA"/>
</dbReference>
<proteinExistence type="predicted"/>
<dbReference type="KEGG" id="mtun:MTUNDRAET4_3476"/>
<keyword evidence="1" id="KW-0472">Membrane</keyword>
<dbReference type="PIRSF" id="PIRSF009471">
    <property type="entry name" value="UCP009471"/>
    <property type="match status" value="1"/>
</dbReference>
<dbReference type="PANTHER" id="PTHR36509">
    <property type="entry name" value="BLL3101 PROTEIN"/>
    <property type="match status" value="1"/>
</dbReference>
<evidence type="ECO:0000313" key="3">
    <source>
        <dbReference type="EMBL" id="VFU10363.1"/>
    </source>
</evidence>
<dbReference type="InterPro" id="IPR010621">
    <property type="entry name" value="DUF1214"/>
</dbReference>
<evidence type="ECO:0000256" key="1">
    <source>
        <dbReference type="SAM" id="Phobius"/>
    </source>
</evidence>
<dbReference type="AlphaFoldDB" id="A0A4U8Z4J1"/>
<organism evidence="3 4">
    <name type="scientific">Methylocella tundrae</name>
    <dbReference type="NCBI Taxonomy" id="227605"/>
    <lineage>
        <taxon>Bacteria</taxon>
        <taxon>Pseudomonadati</taxon>
        <taxon>Pseudomonadota</taxon>
        <taxon>Alphaproteobacteria</taxon>
        <taxon>Hyphomicrobiales</taxon>
        <taxon>Beijerinckiaceae</taxon>
        <taxon>Methylocella</taxon>
    </lineage>
</organism>